<dbReference type="AlphaFoldDB" id="A0AAN9VIW2"/>
<gene>
    <name evidence="1" type="ORF">R5R35_002185</name>
</gene>
<dbReference type="EMBL" id="JAZDUA010000265">
    <property type="protein sequence ID" value="KAK7862655.1"/>
    <property type="molecule type" value="Genomic_DNA"/>
</dbReference>
<evidence type="ECO:0000313" key="2">
    <source>
        <dbReference type="Proteomes" id="UP001378592"/>
    </source>
</evidence>
<accession>A0AAN9VIW2</accession>
<organism evidence="1 2">
    <name type="scientific">Gryllus longicercus</name>
    <dbReference type="NCBI Taxonomy" id="2509291"/>
    <lineage>
        <taxon>Eukaryota</taxon>
        <taxon>Metazoa</taxon>
        <taxon>Ecdysozoa</taxon>
        <taxon>Arthropoda</taxon>
        <taxon>Hexapoda</taxon>
        <taxon>Insecta</taxon>
        <taxon>Pterygota</taxon>
        <taxon>Neoptera</taxon>
        <taxon>Polyneoptera</taxon>
        <taxon>Orthoptera</taxon>
        <taxon>Ensifera</taxon>
        <taxon>Gryllidea</taxon>
        <taxon>Grylloidea</taxon>
        <taxon>Gryllidae</taxon>
        <taxon>Gryllinae</taxon>
        <taxon>Gryllus</taxon>
    </lineage>
</organism>
<proteinExistence type="predicted"/>
<name>A0AAN9VIW2_9ORTH</name>
<sequence>MKSRPHSFHLELISETTTQRNEHVACSRRQSLARAPRRRAYEQWLSRGAIRGGRGDAWSPPYDKRPLRLMERRPAPPRRAATVAVLFQALPFRCGARLLRTHGA</sequence>
<protein>
    <submittedName>
        <fullName evidence="1">Uncharacterized protein</fullName>
    </submittedName>
</protein>
<reference evidence="1 2" key="1">
    <citation type="submission" date="2024-03" db="EMBL/GenBank/DDBJ databases">
        <title>The genome assembly and annotation of the cricket Gryllus longicercus Weissman &amp; Gray.</title>
        <authorList>
            <person name="Szrajer S."/>
            <person name="Gray D."/>
            <person name="Ylla G."/>
        </authorList>
    </citation>
    <scope>NUCLEOTIDE SEQUENCE [LARGE SCALE GENOMIC DNA]</scope>
    <source>
        <strain evidence="1">DAG 2021-001</strain>
        <tissue evidence="1">Whole body minus gut</tissue>
    </source>
</reference>
<evidence type="ECO:0000313" key="1">
    <source>
        <dbReference type="EMBL" id="KAK7862655.1"/>
    </source>
</evidence>
<comment type="caution">
    <text evidence="1">The sequence shown here is derived from an EMBL/GenBank/DDBJ whole genome shotgun (WGS) entry which is preliminary data.</text>
</comment>
<dbReference type="Proteomes" id="UP001378592">
    <property type="component" value="Unassembled WGS sequence"/>
</dbReference>
<keyword evidence="2" id="KW-1185">Reference proteome</keyword>